<proteinExistence type="predicted"/>
<evidence type="ECO:0000259" key="2">
    <source>
        <dbReference type="Pfam" id="PF09791"/>
    </source>
</evidence>
<comment type="caution">
    <text evidence="3">The sequence shown here is derived from an EMBL/GenBank/DDBJ whole genome shotgun (WGS) entry which is preliminary data.</text>
</comment>
<keyword evidence="4" id="KW-1185">Reference proteome</keyword>
<dbReference type="Pfam" id="PF09791">
    <property type="entry name" value="Oxidored-like"/>
    <property type="match status" value="1"/>
</dbReference>
<evidence type="ECO:0000313" key="4">
    <source>
        <dbReference type="Proteomes" id="UP001195660"/>
    </source>
</evidence>
<gene>
    <name evidence="3" type="ORF">GM173_00825</name>
</gene>
<evidence type="ECO:0000313" key="3">
    <source>
        <dbReference type="EMBL" id="MBM5570118.1"/>
    </source>
</evidence>
<dbReference type="Proteomes" id="UP001195660">
    <property type="component" value="Unassembled WGS sequence"/>
</dbReference>
<evidence type="ECO:0000256" key="1">
    <source>
        <dbReference type="SAM" id="MobiDB-lite"/>
    </source>
</evidence>
<protein>
    <submittedName>
        <fullName evidence="3">Oxidoreductase</fullName>
    </submittedName>
</protein>
<feature type="domain" description="Oxidoreductase-like" evidence="2">
    <location>
        <begin position="18"/>
        <end position="56"/>
    </location>
</feature>
<organism evidence="3 4">
    <name type="scientific">Deefgea chitinilytica</name>
    <dbReference type="NCBI Taxonomy" id="570276"/>
    <lineage>
        <taxon>Bacteria</taxon>
        <taxon>Pseudomonadati</taxon>
        <taxon>Pseudomonadota</taxon>
        <taxon>Betaproteobacteria</taxon>
        <taxon>Neisseriales</taxon>
        <taxon>Chitinibacteraceae</taxon>
        <taxon>Deefgea</taxon>
    </lineage>
</organism>
<feature type="region of interest" description="Disordered" evidence="1">
    <location>
        <begin position="1"/>
        <end position="23"/>
    </location>
</feature>
<name>A0ABS2C7J0_9NEIS</name>
<dbReference type="EMBL" id="WOFE01000001">
    <property type="protein sequence ID" value="MBM5570118.1"/>
    <property type="molecule type" value="Genomic_DNA"/>
</dbReference>
<dbReference type="RefSeq" id="WP_239078176.1">
    <property type="nucleotide sequence ID" value="NZ_WOFE01000001.1"/>
</dbReference>
<sequence length="74" mass="8432">MNEVTNNMTEPQPKDPKPEAPVEPPLEACCTSGCFPCILDLYTEELQQYRIDLAAWQARQESNTDRTQDDVCKD</sequence>
<accession>A0ABS2C7J0</accession>
<dbReference type="InterPro" id="IPR019180">
    <property type="entry name" value="Oxidoreductase-like_N"/>
</dbReference>
<feature type="compositionally biased region" description="Polar residues" evidence="1">
    <location>
        <begin position="1"/>
        <end position="10"/>
    </location>
</feature>
<reference evidence="3 4" key="1">
    <citation type="submission" date="2019-11" db="EMBL/GenBank/DDBJ databases">
        <title>Novel Deefgea species.</title>
        <authorList>
            <person name="Han J.-H."/>
        </authorList>
    </citation>
    <scope>NUCLEOTIDE SEQUENCE [LARGE SCALE GENOMIC DNA]</scope>
    <source>
        <strain evidence="3 4">LMG 24817</strain>
    </source>
</reference>